<dbReference type="SUPFAM" id="SSF81296">
    <property type="entry name" value="E set domains"/>
    <property type="match status" value="1"/>
</dbReference>
<dbReference type="SUPFAM" id="SSF55486">
    <property type="entry name" value="Metalloproteases ('zincins'), catalytic domain"/>
    <property type="match status" value="1"/>
</dbReference>
<keyword evidence="2" id="KW-0479">Metal-binding</keyword>
<evidence type="ECO:0000256" key="5">
    <source>
        <dbReference type="SAM" id="SignalP"/>
    </source>
</evidence>
<comment type="caution">
    <text evidence="8">The sequence shown here is derived from an EMBL/GenBank/DDBJ whole genome shotgun (WGS) entry which is preliminary data.</text>
</comment>
<evidence type="ECO:0000256" key="4">
    <source>
        <dbReference type="ARBA" id="ARBA00022833"/>
    </source>
</evidence>
<dbReference type="Gene3D" id="2.60.40.10">
    <property type="entry name" value="Immunoglobulins"/>
    <property type="match status" value="1"/>
</dbReference>
<dbReference type="CDD" id="cd00102">
    <property type="entry name" value="IPT"/>
    <property type="match status" value="1"/>
</dbReference>
<feature type="signal peptide" evidence="5">
    <location>
        <begin position="1"/>
        <end position="25"/>
    </location>
</feature>
<keyword evidence="1" id="KW-0645">Protease</keyword>
<dbReference type="InterPro" id="IPR014756">
    <property type="entry name" value="Ig_E-set"/>
</dbReference>
<dbReference type="InterPro" id="IPR002909">
    <property type="entry name" value="IPT_dom"/>
</dbReference>
<evidence type="ECO:0000256" key="3">
    <source>
        <dbReference type="ARBA" id="ARBA00022801"/>
    </source>
</evidence>
<dbReference type="InterPro" id="IPR001818">
    <property type="entry name" value="Pept_M10_metallopeptidase"/>
</dbReference>
<keyword evidence="5" id="KW-0732">Signal</keyword>
<sequence length="704" mass="74751">MKFLPFLCVASGLSWLTLSATGQSAAAPAATPPDSETHCLLVPLDPAARVARVPLIVEAEVLDAQGFRAANGRIYTRHQLRVYKQLKGAAPAQLTVVTEGGTVGLDRQALTNTLALSVGQQGVFFLEAASFPGVPAGAEWAVYASEQGFIEYDLRTGTAAEPFRRYPTLTPAFYQTVAGAAPREITPNKALQAALTHRATPAGAAKVLAPVVVGLSPTSLTAGTGAVLTITGTGFGAARGSGSVQFRNADDGGATFTRVNDDDYVSWSDTQIQVRVPSSSATGNPAGTGPVRVTAADQLVVTSLQSVQIVYAASNVQDNRTRQRVVPAHRGQNDNGGISFRFETAFTANTAASAAWQRALATWRCQTGINWEVGAPRTNRGATDDGENAVGFDSGTELPANVLGRTTSYYRGCYLTNGNVVFYVDEIDMQFDDATNWQFGPGNPATSQIDFESVAVHELGHAQQLSHLILPSAVMHYAIARGQRSRVLAAASDIAGGRYVLRTRSFQPPICEVGAMLPAPLTRQSASFVAGIGTTVQWSTENECFLTGFVVERASADTTAGWRQVGTVAAGSATGQYRLLDAQAPAGLNYYRLRLRRPDNSLDTAVPVGVTDDATAVNTLQIFPNPLTGNGTELNLQYIGATGGTLTVRFYDAVGRYLGGSLVNYQTGLNRLRVLPPPIRQGYYLVRWNDSNGPKGMVPLIKIE</sequence>
<dbReference type="Pfam" id="PF00413">
    <property type="entry name" value="Peptidase_M10"/>
    <property type="match status" value="1"/>
</dbReference>
<proteinExistence type="predicted"/>
<evidence type="ECO:0000256" key="2">
    <source>
        <dbReference type="ARBA" id="ARBA00022723"/>
    </source>
</evidence>
<evidence type="ECO:0000256" key="1">
    <source>
        <dbReference type="ARBA" id="ARBA00022670"/>
    </source>
</evidence>
<keyword evidence="4" id="KW-0862">Zinc</keyword>
<keyword evidence="9" id="KW-1185">Reference proteome</keyword>
<dbReference type="Pfam" id="PF01833">
    <property type="entry name" value="TIG"/>
    <property type="match status" value="1"/>
</dbReference>
<evidence type="ECO:0008006" key="10">
    <source>
        <dbReference type="Google" id="ProtNLM"/>
    </source>
</evidence>
<evidence type="ECO:0000313" key="8">
    <source>
        <dbReference type="EMBL" id="GGG45274.1"/>
    </source>
</evidence>
<evidence type="ECO:0000259" key="7">
    <source>
        <dbReference type="Pfam" id="PF01833"/>
    </source>
</evidence>
<dbReference type="InterPro" id="IPR013783">
    <property type="entry name" value="Ig-like_fold"/>
</dbReference>
<feature type="domain" description="Peptidase M10 metallopeptidase" evidence="6">
    <location>
        <begin position="428"/>
        <end position="496"/>
    </location>
</feature>
<accession>A0ABQ1WWD3</accession>
<protein>
    <recommendedName>
        <fullName evidence="10">Peptidase M10 metallopeptidase domain-containing protein</fullName>
    </recommendedName>
</protein>
<evidence type="ECO:0000259" key="6">
    <source>
        <dbReference type="Pfam" id="PF00413"/>
    </source>
</evidence>
<dbReference type="Gene3D" id="3.40.390.10">
    <property type="entry name" value="Collagenase (Catalytic Domain)"/>
    <property type="match status" value="1"/>
</dbReference>
<organism evidence="8 9">
    <name type="scientific">Hymenobacter glacieicola</name>
    <dbReference type="NCBI Taxonomy" id="1562124"/>
    <lineage>
        <taxon>Bacteria</taxon>
        <taxon>Pseudomonadati</taxon>
        <taxon>Bacteroidota</taxon>
        <taxon>Cytophagia</taxon>
        <taxon>Cytophagales</taxon>
        <taxon>Hymenobacteraceae</taxon>
        <taxon>Hymenobacter</taxon>
    </lineage>
</organism>
<feature type="chain" id="PRO_5045317096" description="Peptidase M10 metallopeptidase domain-containing protein" evidence="5">
    <location>
        <begin position="26"/>
        <end position="704"/>
    </location>
</feature>
<feature type="domain" description="IPT/TIG" evidence="7">
    <location>
        <begin position="210"/>
        <end position="304"/>
    </location>
</feature>
<evidence type="ECO:0000313" key="9">
    <source>
        <dbReference type="Proteomes" id="UP000601361"/>
    </source>
</evidence>
<dbReference type="RefSeq" id="WP_188557874.1">
    <property type="nucleotide sequence ID" value="NZ_BMGS01000005.1"/>
</dbReference>
<reference evidence="9" key="1">
    <citation type="journal article" date="2019" name="Int. J. Syst. Evol. Microbiol.">
        <title>The Global Catalogue of Microorganisms (GCM) 10K type strain sequencing project: providing services to taxonomists for standard genome sequencing and annotation.</title>
        <authorList>
            <consortium name="The Broad Institute Genomics Platform"/>
            <consortium name="The Broad Institute Genome Sequencing Center for Infectious Disease"/>
            <person name="Wu L."/>
            <person name="Ma J."/>
        </authorList>
    </citation>
    <scope>NUCLEOTIDE SEQUENCE [LARGE SCALE GENOMIC DNA]</scope>
    <source>
        <strain evidence="9">CGMCC 1.12990</strain>
    </source>
</reference>
<dbReference type="EMBL" id="BMGS01000005">
    <property type="protein sequence ID" value="GGG45274.1"/>
    <property type="molecule type" value="Genomic_DNA"/>
</dbReference>
<gene>
    <name evidence="8" type="ORF">GCM10011378_21890</name>
</gene>
<dbReference type="InterPro" id="IPR024079">
    <property type="entry name" value="MetalloPept_cat_dom_sf"/>
</dbReference>
<name>A0ABQ1WWD3_9BACT</name>
<dbReference type="Proteomes" id="UP000601361">
    <property type="component" value="Unassembled WGS sequence"/>
</dbReference>
<keyword evidence="3" id="KW-0378">Hydrolase</keyword>